<dbReference type="Proteomes" id="UP000294564">
    <property type="component" value="Unassembled WGS sequence"/>
</dbReference>
<dbReference type="Gene3D" id="3.40.630.10">
    <property type="entry name" value="Zn peptidases"/>
    <property type="match status" value="1"/>
</dbReference>
<evidence type="ECO:0000313" key="4">
    <source>
        <dbReference type="EMBL" id="TCP25795.1"/>
    </source>
</evidence>
<evidence type="ECO:0000259" key="3">
    <source>
        <dbReference type="PROSITE" id="PS50060"/>
    </source>
</evidence>
<dbReference type="SUPFAM" id="SSF53187">
    <property type="entry name" value="Zn-dependent exopeptidases"/>
    <property type="match status" value="1"/>
</dbReference>
<proteinExistence type="predicted"/>
<dbReference type="InterPro" id="IPR007484">
    <property type="entry name" value="Peptidase_M28"/>
</dbReference>
<evidence type="ECO:0000313" key="5">
    <source>
        <dbReference type="Proteomes" id="UP000294564"/>
    </source>
</evidence>
<dbReference type="PROSITE" id="PS50060">
    <property type="entry name" value="MAM_2"/>
    <property type="match status" value="1"/>
</dbReference>
<reference evidence="4 5" key="1">
    <citation type="submission" date="2019-03" db="EMBL/GenBank/DDBJ databases">
        <title>Genomic Encyclopedia of Type Strains, Phase IV (KMG-IV): sequencing the most valuable type-strain genomes for metagenomic binning, comparative biology and taxonomic classification.</title>
        <authorList>
            <person name="Goeker M."/>
        </authorList>
    </citation>
    <scope>NUCLEOTIDE SEQUENCE [LARGE SCALE GENOMIC DNA]</scope>
    <source>
        <strain evidence="4 5">DSM 14836</strain>
    </source>
</reference>
<organism evidence="4 5">
    <name type="scientific">Tenacibaculum skagerrakense</name>
    <dbReference type="NCBI Taxonomy" id="186571"/>
    <lineage>
        <taxon>Bacteria</taxon>
        <taxon>Pseudomonadati</taxon>
        <taxon>Bacteroidota</taxon>
        <taxon>Flavobacteriia</taxon>
        <taxon>Flavobacteriales</taxon>
        <taxon>Flavobacteriaceae</taxon>
        <taxon>Tenacibaculum</taxon>
    </lineage>
</organism>
<dbReference type="PANTHER" id="PTHR23282">
    <property type="entry name" value="APICAL ENDOSOMAL GLYCOPROTEIN PRECURSOR"/>
    <property type="match status" value="1"/>
</dbReference>
<dbReference type="InterPro" id="IPR000998">
    <property type="entry name" value="MAM_dom"/>
</dbReference>
<dbReference type="SUPFAM" id="SSF49899">
    <property type="entry name" value="Concanavalin A-like lectins/glucanases"/>
    <property type="match status" value="1"/>
</dbReference>
<feature type="domain" description="MAM" evidence="3">
    <location>
        <begin position="428"/>
        <end position="603"/>
    </location>
</feature>
<dbReference type="NCBIfam" id="TIGR04183">
    <property type="entry name" value="Por_Secre_tail"/>
    <property type="match status" value="1"/>
</dbReference>
<dbReference type="Pfam" id="PF04389">
    <property type="entry name" value="Peptidase_M28"/>
    <property type="match status" value="1"/>
</dbReference>
<dbReference type="InterPro" id="IPR013320">
    <property type="entry name" value="ConA-like_dom_sf"/>
</dbReference>
<feature type="compositionally biased region" description="Low complexity" evidence="2">
    <location>
        <begin position="453"/>
        <end position="462"/>
    </location>
</feature>
<dbReference type="EMBL" id="SLXM01000003">
    <property type="protein sequence ID" value="TCP25795.1"/>
    <property type="molecule type" value="Genomic_DNA"/>
</dbReference>
<dbReference type="PANTHER" id="PTHR23282:SF101">
    <property type="entry name" value="MAM DOMAIN-CONTAINING PROTEIN"/>
    <property type="match status" value="1"/>
</dbReference>
<comment type="caution">
    <text evidence="4">The sequence shown here is derived from an EMBL/GenBank/DDBJ whole genome shotgun (WGS) entry which is preliminary data.</text>
</comment>
<dbReference type="Pfam" id="PF18962">
    <property type="entry name" value="Por_Secre_tail"/>
    <property type="match status" value="1"/>
</dbReference>
<dbReference type="GO" id="GO:0005975">
    <property type="term" value="P:carbohydrate metabolic process"/>
    <property type="evidence" value="ECO:0007669"/>
    <property type="project" value="UniProtKB-ARBA"/>
</dbReference>
<feature type="region of interest" description="Disordered" evidence="2">
    <location>
        <begin position="444"/>
        <end position="464"/>
    </location>
</feature>
<keyword evidence="1" id="KW-0732">Signal</keyword>
<evidence type="ECO:0000256" key="2">
    <source>
        <dbReference type="SAM" id="MobiDB-lite"/>
    </source>
</evidence>
<dbReference type="InterPro" id="IPR051560">
    <property type="entry name" value="MAM_domain-containing"/>
</dbReference>
<dbReference type="CDD" id="cd06263">
    <property type="entry name" value="MAM"/>
    <property type="match status" value="1"/>
</dbReference>
<dbReference type="AlphaFoldDB" id="A0A4R2NWJ6"/>
<dbReference type="Gene3D" id="2.60.120.200">
    <property type="match status" value="1"/>
</dbReference>
<dbReference type="GO" id="GO:0004553">
    <property type="term" value="F:hydrolase activity, hydrolyzing O-glycosyl compounds"/>
    <property type="evidence" value="ECO:0007669"/>
    <property type="project" value="UniProtKB-ARBA"/>
</dbReference>
<gene>
    <name evidence="4" type="ORF">EV195_103155</name>
</gene>
<protein>
    <submittedName>
        <fullName evidence="4">Putative secreted protein (Por secretion system target)</fullName>
    </submittedName>
</protein>
<evidence type="ECO:0000256" key="1">
    <source>
        <dbReference type="ARBA" id="ARBA00022729"/>
    </source>
</evidence>
<dbReference type="RefSeq" id="WP_132794185.1">
    <property type="nucleotide sequence ID" value="NZ_SLXM01000003.1"/>
</dbReference>
<name>A0A4R2NWJ6_9FLAO</name>
<keyword evidence="5" id="KW-1185">Reference proteome</keyword>
<dbReference type="GO" id="GO:0016020">
    <property type="term" value="C:membrane"/>
    <property type="evidence" value="ECO:0007669"/>
    <property type="project" value="InterPro"/>
</dbReference>
<sequence length="853" mass="94708">MKNKNFIITYLFILTLFLSLKTFAQQKEAMFYATMKTLDANELQKNHPNEIIIIESIDEFSAVMLTNHAAEELHHKVLVHGPGFVYESSRENALKSIKRTKKYKAKASAQSRNNLQPFSITQQTLVNQSLNLVDNINIEAQILELQGYGTRYHTTNSARQAVLDLKTKWETMASGRNDVSVRIVNHSSTNMPSVVMTITGSESPDEYVIIGGHIDSTASGNNNTNAPGADDNASGIATFTEAARVLFEMNYQPKRTIEFMAFAAEEVGLRGSREIAEDYRNRNVNVISYLQLDMTNYKGSTNDIYISTDSYNDDTLNSFLIELLNYYNASGTHKLTYGTSSCNYGCSDHYSWAQEGYNVAFPFEASFRESNPNIHTTRDTYDRSPTPNATHAAKFAKLALEYLIEISNAPTTTPPVDTCSQTISSFPYTESFENSIGAWSQETNDDLDFTRDSGGTPSSNTGPSGGASGNYYLYVEASGDGSGFPNKKAILNSPCFNVSNLSSPKFKFSYHMYGSAINTLEVEVRIEGDATWSSLFSESGNKGNSWNNATLDLSSYKNQNNIQFRFIVITGSGSSGWQSDIAIDAVSVENEVSDPDPTPTCETLDFSNYTITSFSNQDSDGTYSVGNTGNSLALSNNTWKYINYPYTVTSQTVIEFDFSSTNQGEIHGVGFENDNTLTSNRYFKVHGTQNYGITNYDNYNSGTTTYIIPVGSFYTGTMDRLVFINDHDSGSGNTSVFSNVKIYEGSCGSSIQNKSVTTVDVINLGDEDEISPFELMVSPNPSNDIFTIRMQQKPKQQTEILIFTIEGKEIIRKQLVNNELRLSAKQLKLSSGIYILKLRNNEKEVISKKIIIK</sequence>
<dbReference type="SMART" id="SM00137">
    <property type="entry name" value="MAM"/>
    <property type="match status" value="1"/>
</dbReference>
<dbReference type="OrthoDB" id="9789219at2"/>
<dbReference type="Pfam" id="PF00629">
    <property type="entry name" value="MAM"/>
    <property type="match status" value="1"/>
</dbReference>
<dbReference type="InterPro" id="IPR026444">
    <property type="entry name" value="Secre_tail"/>
</dbReference>
<accession>A0A4R2NWJ6</accession>